<evidence type="ECO:0000256" key="5">
    <source>
        <dbReference type="PIRNR" id="PIRNR006621"/>
    </source>
</evidence>
<dbReference type="RefSeq" id="XP_067068274.1">
    <property type="nucleotide sequence ID" value="XM_067210444.1"/>
</dbReference>
<feature type="active site" description="Proton donor" evidence="6">
    <location>
        <position position="109"/>
    </location>
</feature>
<dbReference type="PANTHER" id="PTHR45936">
    <property type="entry name" value="TRNA-DIHYDROURIDINE(20) SYNTHASE [NAD(P)+]-LIKE"/>
    <property type="match status" value="1"/>
</dbReference>
<dbReference type="InterPro" id="IPR001269">
    <property type="entry name" value="DUS_fam"/>
</dbReference>
<reference evidence="9 10" key="1">
    <citation type="submission" date="2016-10" db="EMBL/GenBank/DDBJ databases">
        <title>Reductive evolution of mitochondrial metabolism and differential evolution of invasion-related proteins in Cryptosporidium.</title>
        <authorList>
            <person name="Liu S."/>
            <person name="Roellig D.M."/>
            <person name="Guo Y."/>
            <person name="Li N."/>
            <person name="Frace M.A."/>
            <person name="Tang K."/>
            <person name="Zhang L."/>
            <person name="Feng Y."/>
            <person name="Xiao L."/>
        </authorList>
    </citation>
    <scope>NUCLEOTIDE SEQUENCE [LARGE SCALE GENOMIC DNA]</scope>
    <source>
        <strain evidence="9">30847</strain>
    </source>
</reference>
<keyword evidence="1 5" id="KW-0285">Flavoprotein</keyword>
<accession>A0A1J4MTU9</accession>
<dbReference type="VEuPathDB" id="CryptoDB:cand_001960"/>
<keyword evidence="3 5" id="KW-0819">tRNA processing</keyword>
<keyword evidence="7" id="KW-0547">Nucleotide-binding</keyword>
<dbReference type="EMBL" id="LRBS01000063">
    <property type="protein sequence ID" value="OII76428.1"/>
    <property type="molecule type" value="Genomic_DNA"/>
</dbReference>
<keyword evidence="4 5" id="KW-0560">Oxidoreductase</keyword>
<evidence type="ECO:0000256" key="2">
    <source>
        <dbReference type="ARBA" id="ARBA00022643"/>
    </source>
</evidence>
<dbReference type="GO" id="GO:0050660">
    <property type="term" value="F:flavin adenine dinucleotide binding"/>
    <property type="evidence" value="ECO:0007669"/>
    <property type="project" value="InterPro"/>
</dbReference>
<sequence>MDLHKKWILGPMVNFTNLPFRLTCLDYGADIVFTEEIMDFNIFKTNRIFNEKSGVYEYTDDRNSVIFSTNQSENGKVIFQIGTFCSVNALKACEHIINDFRTFDINMGCPKSYNIRRGMGSALLLKPEVAEDILKCLNRNLPKCSITCKIRLLDDFKKTLDFIRLCSNCNISGITVHARTPKEKYDVFPHWDIFPLIKSELSSCIPVIANGDFSSASLINNFETKFPNAVDSFMSSRSARHDPSIFLQKLEWKQRAQGSIDDMKIDIITDKYDCIKKFLKYAILTNLPFKSTKNIIAYMKPVRYHGNTLNKINGANSNHKLLDLFNNFNQ</sequence>
<keyword evidence="10" id="KW-1185">Reference proteome</keyword>
<evidence type="ECO:0000256" key="4">
    <source>
        <dbReference type="ARBA" id="ARBA00023002"/>
    </source>
</evidence>
<dbReference type="PIRSF" id="PIRSF006621">
    <property type="entry name" value="Dus"/>
    <property type="match status" value="1"/>
</dbReference>
<feature type="binding site" evidence="7">
    <location>
        <begin position="11"/>
        <end position="13"/>
    </location>
    <ligand>
        <name>FMN</name>
        <dbReference type="ChEBI" id="CHEBI:58210"/>
    </ligand>
</feature>
<organism evidence="9 10">
    <name type="scientific">Cryptosporidium andersoni</name>
    <dbReference type="NCBI Taxonomy" id="117008"/>
    <lineage>
        <taxon>Eukaryota</taxon>
        <taxon>Sar</taxon>
        <taxon>Alveolata</taxon>
        <taxon>Apicomplexa</taxon>
        <taxon>Conoidasida</taxon>
        <taxon>Coccidia</taxon>
        <taxon>Eucoccidiorida</taxon>
        <taxon>Eimeriorina</taxon>
        <taxon>Cryptosporidiidae</taxon>
        <taxon>Cryptosporidium</taxon>
    </lineage>
</organism>
<keyword evidence="2 5" id="KW-0288">FMN</keyword>
<dbReference type="PANTHER" id="PTHR45936:SF1">
    <property type="entry name" value="TRNA-DIHYDROURIDINE(20) SYNTHASE [NAD(P)+]-LIKE"/>
    <property type="match status" value="1"/>
</dbReference>
<dbReference type="SUPFAM" id="SSF51395">
    <property type="entry name" value="FMN-linked oxidoreductases"/>
    <property type="match status" value="1"/>
</dbReference>
<dbReference type="GO" id="GO:0005737">
    <property type="term" value="C:cytoplasm"/>
    <property type="evidence" value="ECO:0007669"/>
    <property type="project" value="TreeGrafter"/>
</dbReference>
<feature type="domain" description="DUS-like FMN-binding" evidence="8">
    <location>
        <begin position="9"/>
        <end position="322"/>
    </location>
</feature>
<dbReference type="AlphaFoldDB" id="A0A1J4MTU9"/>
<feature type="binding site" evidence="7">
    <location>
        <position position="80"/>
    </location>
    <ligand>
        <name>FMN</name>
        <dbReference type="ChEBI" id="CHEBI:58210"/>
    </ligand>
</feature>
<feature type="binding site" evidence="7">
    <location>
        <position position="149"/>
    </location>
    <ligand>
        <name>FMN</name>
        <dbReference type="ChEBI" id="CHEBI:58210"/>
    </ligand>
</feature>
<evidence type="ECO:0000259" key="8">
    <source>
        <dbReference type="Pfam" id="PF01207"/>
    </source>
</evidence>
<dbReference type="GeneID" id="92364381"/>
<dbReference type="Gene3D" id="3.20.20.70">
    <property type="entry name" value="Aldolase class I"/>
    <property type="match status" value="1"/>
</dbReference>
<gene>
    <name evidence="9" type="ORF">cand_001960</name>
</gene>
<evidence type="ECO:0000256" key="3">
    <source>
        <dbReference type="ARBA" id="ARBA00022694"/>
    </source>
</evidence>
<feature type="binding site" evidence="7">
    <location>
        <position position="177"/>
    </location>
    <ligand>
        <name>FMN</name>
        <dbReference type="ChEBI" id="CHEBI:58210"/>
    </ligand>
</feature>
<evidence type="ECO:0000256" key="1">
    <source>
        <dbReference type="ARBA" id="ARBA00022630"/>
    </source>
</evidence>
<dbReference type="EC" id="1.3.1.-" evidence="5"/>
<name>A0A1J4MTU9_9CRYT</name>
<protein>
    <recommendedName>
        <fullName evidence="5">tRNA-dihydrouridine synthase</fullName>
        <ecNumber evidence="5">1.3.1.-</ecNumber>
    </recommendedName>
</protein>
<dbReference type="InterPro" id="IPR052582">
    <property type="entry name" value="tRNA-DUS-like"/>
</dbReference>
<dbReference type="CDD" id="cd02801">
    <property type="entry name" value="DUS_like_FMN"/>
    <property type="match status" value="1"/>
</dbReference>
<comment type="caution">
    <text evidence="9">The sequence shown here is derived from an EMBL/GenBank/DDBJ whole genome shotgun (WGS) entry which is preliminary data.</text>
</comment>
<dbReference type="Proteomes" id="UP000186804">
    <property type="component" value="Unassembled WGS sequence"/>
</dbReference>
<evidence type="ECO:0000256" key="6">
    <source>
        <dbReference type="PIRSR" id="PIRSR006621-1"/>
    </source>
</evidence>
<evidence type="ECO:0000313" key="9">
    <source>
        <dbReference type="EMBL" id="OII76428.1"/>
    </source>
</evidence>
<evidence type="ECO:0000256" key="7">
    <source>
        <dbReference type="PIRSR" id="PIRSR006621-2"/>
    </source>
</evidence>
<evidence type="ECO:0000313" key="10">
    <source>
        <dbReference type="Proteomes" id="UP000186804"/>
    </source>
</evidence>
<dbReference type="InterPro" id="IPR035587">
    <property type="entry name" value="DUS-like_FMN-bd"/>
</dbReference>
<dbReference type="InterPro" id="IPR013785">
    <property type="entry name" value="Aldolase_TIM"/>
</dbReference>
<proteinExistence type="inferred from homology"/>
<dbReference type="OrthoDB" id="272303at2759"/>
<dbReference type="Pfam" id="PF01207">
    <property type="entry name" value="Dus"/>
    <property type="match status" value="1"/>
</dbReference>
<comment type="similarity">
    <text evidence="5">Belongs to the dus family.</text>
</comment>
<dbReference type="GO" id="GO:0017150">
    <property type="term" value="F:tRNA dihydrouridine synthase activity"/>
    <property type="evidence" value="ECO:0007669"/>
    <property type="project" value="InterPro"/>
</dbReference>
<comment type="cofactor">
    <cofactor evidence="5 7">
        <name>FMN</name>
        <dbReference type="ChEBI" id="CHEBI:58210"/>
    </cofactor>
</comment>
<feature type="binding site" evidence="7">
    <location>
        <begin position="236"/>
        <end position="237"/>
    </location>
    <ligand>
        <name>FMN</name>
        <dbReference type="ChEBI" id="CHEBI:58210"/>
    </ligand>
</feature>
<comment type="function">
    <text evidence="5">Catalyzes the synthesis of dihydrouridine, a modified base found in the D-loop of most tRNAs.</text>
</comment>